<name>A0A191ZEA8_9GAMM</name>
<keyword evidence="1 7" id="KW-0436">Ligase</keyword>
<dbReference type="RefSeq" id="WP_066097980.1">
    <property type="nucleotide sequence ID" value="NZ_CP016027.1"/>
</dbReference>
<protein>
    <recommendedName>
        <fullName evidence="8">Glutamyl/glutaminyl-tRNA synthetase class Ib catalytic domain-containing protein</fullName>
    </recommendedName>
</protein>
<evidence type="ECO:0000256" key="6">
    <source>
        <dbReference type="ARBA" id="ARBA00023146"/>
    </source>
</evidence>
<evidence type="ECO:0000313" key="9">
    <source>
        <dbReference type="EMBL" id="ANJ66202.1"/>
    </source>
</evidence>
<keyword evidence="5 7" id="KW-0067">ATP-binding</keyword>
<dbReference type="Proteomes" id="UP000078596">
    <property type="component" value="Chromosome"/>
</dbReference>
<dbReference type="PRINTS" id="PR00987">
    <property type="entry name" value="TRNASYNTHGLU"/>
</dbReference>
<dbReference type="InterPro" id="IPR020058">
    <property type="entry name" value="Glu/Gln-tRNA-synth_Ib_cat-dom"/>
</dbReference>
<dbReference type="GO" id="GO:0006400">
    <property type="term" value="P:tRNA modification"/>
    <property type="evidence" value="ECO:0007669"/>
    <property type="project" value="InterPro"/>
</dbReference>
<dbReference type="Gene3D" id="3.40.50.620">
    <property type="entry name" value="HUPs"/>
    <property type="match status" value="1"/>
</dbReference>
<sequence>MTQPVKCSSDLSTETRHARPYVGRFAPTPSGPLHQGSLVAALGSYLDAKAHDGLWRLRMDNLDPQRCRTDTESTIIEQLAAHGLHHDGPIIRQADRCTQYRTALRALQQQDAIYRCCCRRNTLRAGVDSGRIAEGLAGPIYPGTCRRDPPSADTQAGWRFSVPEEEIDVPDRRLGHLRQRVIETVGDPLLQRSDGVFAYHLAEVVDNAEEGITDVVRGADLAPLTPLHVAIHRSLYPDRPPPRYLHLPVLYDAEGRKLSKTNLAPPLDPRIARDNLVAAAQALGLDTTGAGGDPAALLQTWTDQWRALFLGGEQTVDPLESARQ</sequence>
<dbReference type="NCBIfam" id="NF004314">
    <property type="entry name" value="PRK05710.1-3"/>
    <property type="match status" value="1"/>
</dbReference>
<gene>
    <name evidence="9" type="ORF">A9404_01370</name>
</gene>
<keyword evidence="2" id="KW-0479">Metal-binding</keyword>
<dbReference type="NCBIfam" id="TIGR03838">
    <property type="entry name" value="queuosine_YadB"/>
    <property type="match status" value="1"/>
</dbReference>
<keyword evidence="7" id="KW-0648">Protein biosynthesis</keyword>
<evidence type="ECO:0000256" key="2">
    <source>
        <dbReference type="ARBA" id="ARBA00022723"/>
    </source>
</evidence>
<dbReference type="PANTHER" id="PTHR43311:SF1">
    <property type="entry name" value="GLUTAMYL-Q TRNA(ASP) SYNTHETASE"/>
    <property type="match status" value="1"/>
</dbReference>
<evidence type="ECO:0000256" key="1">
    <source>
        <dbReference type="ARBA" id="ARBA00022598"/>
    </source>
</evidence>
<organism evidence="9 10">
    <name type="scientific">Halothiobacillus diazotrophicus</name>
    <dbReference type="NCBI Taxonomy" id="1860122"/>
    <lineage>
        <taxon>Bacteria</taxon>
        <taxon>Pseudomonadati</taxon>
        <taxon>Pseudomonadota</taxon>
        <taxon>Gammaproteobacteria</taxon>
        <taxon>Chromatiales</taxon>
        <taxon>Halothiobacillaceae</taxon>
        <taxon>Halothiobacillus</taxon>
    </lineage>
</organism>
<keyword evidence="6 7" id="KW-0030">Aminoacyl-tRNA synthetase</keyword>
<evidence type="ECO:0000256" key="3">
    <source>
        <dbReference type="ARBA" id="ARBA00022741"/>
    </source>
</evidence>
<dbReference type="GO" id="GO:0004818">
    <property type="term" value="F:glutamate-tRNA ligase activity"/>
    <property type="evidence" value="ECO:0007669"/>
    <property type="project" value="TreeGrafter"/>
</dbReference>
<evidence type="ECO:0000313" key="10">
    <source>
        <dbReference type="Proteomes" id="UP000078596"/>
    </source>
</evidence>
<evidence type="ECO:0000259" key="8">
    <source>
        <dbReference type="Pfam" id="PF00749"/>
    </source>
</evidence>
<dbReference type="InterPro" id="IPR014729">
    <property type="entry name" value="Rossmann-like_a/b/a_fold"/>
</dbReference>
<dbReference type="PANTHER" id="PTHR43311">
    <property type="entry name" value="GLUTAMATE--TRNA LIGASE"/>
    <property type="match status" value="1"/>
</dbReference>
<dbReference type="AlphaFoldDB" id="A0A191ZEA8"/>
<dbReference type="GO" id="GO:0005524">
    <property type="term" value="F:ATP binding"/>
    <property type="evidence" value="ECO:0007669"/>
    <property type="project" value="UniProtKB-KW"/>
</dbReference>
<dbReference type="Pfam" id="PF00749">
    <property type="entry name" value="tRNA-synt_1c"/>
    <property type="match status" value="1"/>
</dbReference>
<dbReference type="InterPro" id="IPR049940">
    <property type="entry name" value="GluQ/Sye"/>
</dbReference>
<feature type="domain" description="Glutamyl/glutaminyl-tRNA synthetase class Ib catalytic" evidence="8">
    <location>
        <begin position="24"/>
        <end position="263"/>
    </location>
</feature>
<dbReference type="KEGG" id="haz:A9404_01370"/>
<proteinExistence type="inferred from homology"/>
<evidence type="ECO:0000256" key="7">
    <source>
        <dbReference type="RuleBase" id="RU363037"/>
    </source>
</evidence>
<dbReference type="GO" id="GO:0006424">
    <property type="term" value="P:glutamyl-tRNA aminoacylation"/>
    <property type="evidence" value="ECO:0007669"/>
    <property type="project" value="InterPro"/>
</dbReference>
<evidence type="ECO:0000256" key="4">
    <source>
        <dbReference type="ARBA" id="ARBA00022833"/>
    </source>
</evidence>
<keyword evidence="10" id="KW-1185">Reference proteome</keyword>
<accession>A0A191ZEA8</accession>
<dbReference type="EMBL" id="CP016027">
    <property type="protein sequence ID" value="ANJ66202.1"/>
    <property type="molecule type" value="Genomic_DNA"/>
</dbReference>
<dbReference type="GO" id="GO:0008270">
    <property type="term" value="F:zinc ion binding"/>
    <property type="evidence" value="ECO:0007669"/>
    <property type="project" value="InterPro"/>
</dbReference>
<dbReference type="GO" id="GO:0005829">
    <property type="term" value="C:cytosol"/>
    <property type="evidence" value="ECO:0007669"/>
    <property type="project" value="TreeGrafter"/>
</dbReference>
<reference evidence="9 10" key="1">
    <citation type="submission" date="2016-06" db="EMBL/GenBank/DDBJ databases">
        <title>Insight into the functional genes involving in sulfur oxidation in Pearl River water.</title>
        <authorList>
            <person name="Luo J."/>
            <person name="Tan X."/>
            <person name="Lin W."/>
        </authorList>
    </citation>
    <scope>NUCLEOTIDE SEQUENCE [LARGE SCALE GENOMIC DNA]</scope>
    <source>
        <strain evidence="9 10">LS2</strain>
    </source>
</reference>
<keyword evidence="4" id="KW-0862">Zinc</keyword>
<keyword evidence="3 7" id="KW-0547">Nucleotide-binding</keyword>
<dbReference type="STRING" id="1860122.A9404_01370"/>
<comment type="similarity">
    <text evidence="7">Belongs to the class-I aminoacyl-tRNA synthetase family.</text>
</comment>
<dbReference type="SUPFAM" id="SSF52374">
    <property type="entry name" value="Nucleotidylyl transferase"/>
    <property type="match status" value="1"/>
</dbReference>
<dbReference type="InterPro" id="IPR022380">
    <property type="entry name" value="Glu-Q_tRNA(Asp)_Synthase"/>
</dbReference>
<evidence type="ECO:0000256" key="5">
    <source>
        <dbReference type="ARBA" id="ARBA00022840"/>
    </source>
</evidence>
<dbReference type="OrthoDB" id="9807503at2"/>
<dbReference type="InterPro" id="IPR000924">
    <property type="entry name" value="Glu/Gln-tRNA-synth"/>
</dbReference>